<dbReference type="GO" id="GO:0015079">
    <property type="term" value="F:potassium ion transmembrane transporter activity"/>
    <property type="evidence" value="ECO:0007669"/>
    <property type="project" value="InterPro"/>
</dbReference>
<dbReference type="GO" id="GO:0005886">
    <property type="term" value="C:plasma membrane"/>
    <property type="evidence" value="ECO:0007669"/>
    <property type="project" value="InterPro"/>
</dbReference>
<dbReference type="PROSITE" id="PS51202">
    <property type="entry name" value="RCK_C"/>
    <property type="match status" value="1"/>
</dbReference>
<feature type="domain" description="RCK C-terminal" evidence="8">
    <location>
        <begin position="137"/>
        <end position="217"/>
    </location>
</feature>
<dbReference type="PANTHER" id="PTHR43833:SF5">
    <property type="entry name" value="TRK SYSTEM POTASSIUM UPTAKE PROTEIN TRKA"/>
    <property type="match status" value="1"/>
</dbReference>
<evidence type="ECO:0000256" key="3">
    <source>
        <dbReference type="ARBA" id="ARBA00022538"/>
    </source>
</evidence>
<dbReference type="PANTHER" id="PTHR43833">
    <property type="entry name" value="POTASSIUM CHANNEL PROTEIN 2-RELATED-RELATED"/>
    <property type="match status" value="1"/>
</dbReference>
<comment type="function">
    <text evidence="1">Part of a potassium transport system.</text>
</comment>
<keyword evidence="4" id="KW-0630">Potassium</keyword>
<dbReference type="Proteomes" id="UP000248557">
    <property type="component" value="Unassembled WGS sequence"/>
</dbReference>
<dbReference type="PROSITE" id="PS51201">
    <property type="entry name" value="RCK_N"/>
    <property type="match status" value="1"/>
</dbReference>
<organism evidence="9 10">
    <name type="scientific">Methanosphaera stadtmanae</name>
    <dbReference type="NCBI Taxonomy" id="2317"/>
    <lineage>
        <taxon>Archaea</taxon>
        <taxon>Methanobacteriati</taxon>
        <taxon>Methanobacteriota</taxon>
        <taxon>Methanomada group</taxon>
        <taxon>Methanobacteria</taxon>
        <taxon>Methanobacteriales</taxon>
        <taxon>Methanobacteriaceae</taxon>
        <taxon>Methanosphaera</taxon>
    </lineage>
</organism>
<dbReference type="PRINTS" id="PR00335">
    <property type="entry name" value="KUPTAKETRKA"/>
</dbReference>
<gene>
    <name evidence="9" type="ORF">CA615_01280</name>
</gene>
<evidence type="ECO:0000313" key="9">
    <source>
        <dbReference type="EMBL" id="RAP03621.1"/>
    </source>
</evidence>
<evidence type="ECO:0000259" key="8">
    <source>
        <dbReference type="PROSITE" id="PS51202"/>
    </source>
</evidence>
<dbReference type="InterPro" id="IPR006037">
    <property type="entry name" value="RCK_C"/>
</dbReference>
<dbReference type="Gene3D" id="3.30.70.1450">
    <property type="entry name" value="Regulator of K+ conductance, C-terminal domain"/>
    <property type="match status" value="1"/>
</dbReference>
<dbReference type="GeneID" id="3855508"/>
<dbReference type="OMA" id="NAIEYPQ"/>
<evidence type="ECO:0000256" key="6">
    <source>
        <dbReference type="ARBA" id="ARBA00023065"/>
    </source>
</evidence>
<accession>A0A328Q059</accession>
<dbReference type="SUPFAM" id="SSF116726">
    <property type="entry name" value="TrkA C-terminal domain-like"/>
    <property type="match status" value="1"/>
</dbReference>
<dbReference type="Pfam" id="PF02254">
    <property type="entry name" value="TrkA_N"/>
    <property type="match status" value="1"/>
</dbReference>
<dbReference type="InterPro" id="IPR036721">
    <property type="entry name" value="RCK_C_sf"/>
</dbReference>
<proteinExistence type="predicted"/>
<dbReference type="Pfam" id="PF02080">
    <property type="entry name" value="TrkA_C"/>
    <property type="match status" value="1"/>
</dbReference>
<name>A0A328Q059_9EURY</name>
<dbReference type="InterPro" id="IPR006036">
    <property type="entry name" value="K_uptake_TrkA"/>
</dbReference>
<keyword evidence="2" id="KW-0813">Transport</keyword>
<comment type="caution">
    <text evidence="9">The sequence shown here is derived from an EMBL/GenBank/DDBJ whole genome shotgun (WGS) entry which is preliminary data.</text>
</comment>
<evidence type="ECO:0000256" key="1">
    <source>
        <dbReference type="ARBA" id="ARBA00003660"/>
    </source>
</evidence>
<protein>
    <submittedName>
        <fullName evidence="9">Potassium transporter TrkA</fullName>
    </submittedName>
</protein>
<dbReference type="Gene3D" id="3.40.50.720">
    <property type="entry name" value="NAD(P)-binding Rossmann-like Domain"/>
    <property type="match status" value="1"/>
</dbReference>
<evidence type="ECO:0000256" key="4">
    <source>
        <dbReference type="ARBA" id="ARBA00022958"/>
    </source>
</evidence>
<keyword evidence="5" id="KW-0520">NAD</keyword>
<dbReference type="AlphaFoldDB" id="A0A328Q059"/>
<evidence type="ECO:0000256" key="2">
    <source>
        <dbReference type="ARBA" id="ARBA00022448"/>
    </source>
</evidence>
<dbReference type="InterPro" id="IPR036291">
    <property type="entry name" value="NAD(P)-bd_dom_sf"/>
</dbReference>
<feature type="domain" description="RCK N-terminal" evidence="7">
    <location>
        <begin position="1"/>
        <end position="119"/>
    </location>
</feature>
<dbReference type="SUPFAM" id="SSF51735">
    <property type="entry name" value="NAD(P)-binding Rossmann-fold domains"/>
    <property type="match status" value="1"/>
</dbReference>
<evidence type="ECO:0000313" key="10">
    <source>
        <dbReference type="Proteomes" id="UP000248557"/>
    </source>
</evidence>
<dbReference type="EMBL" id="NGJK01000015">
    <property type="protein sequence ID" value="RAP03621.1"/>
    <property type="molecule type" value="Genomic_DNA"/>
</dbReference>
<reference evidence="9 10" key="1">
    <citation type="submission" date="2017-05" db="EMBL/GenBank/DDBJ databases">
        <title>Host range expansion of the Methanosphaera genus to humans and monogastric animals involves recent and extensive reduction in genome content.</title>
        <authorList>
            <person name="Hoedt E.C."/>
            <person name="Volmer J.G."/>
            <person name="Parks D.H."/>
            <person name="Rosewarne C.P."/>
            <person name="Denman S.E."/>
            <person name="Mcsweeney C.S."/>
            <person name="O Cuiv P."/>
            <person name="Hugenholtz P."/>
            <person name="Tyson G.W."/>
            <person name="Morrison M."/>
        </authorList>
    </citation>
    <scope>NUCLEOTIDE SEQUENCE [LARGE SCALE GENOMIC DNA]</scope>
    <source>
        <strain evidence="9 10">PA5</strain>
    </source>
</reference>
<dbReference type="RefSeq" id="WP_011405865.1">
    <property type="nucleotide sequence ID" value="NZ_CATZNA010000031.1"/>
</dbReference>
<keyword evidence="3" id="KW-0633">Potassium transport</keyword>
<dbReference type="InterPro" id="IPR003148">
    <property type="entry name" value="RCK_N"/>
</dbReference>
<sequence>MYVIIVGAGRVGLNLAQSLIREGLNVTIIENDSTISEEVAEQINAMVIHGDATSVQVLEDADITDADVFVAATGHDTVNLLTSVLSQNYDNIKKIIARVNDLDHVNAFKRVGIDITVSPESAVASYLERIITRPKVSDLIILGRGSTELLDVKLENKDLYGKRVLDYSPTENYIICAVYEDNELIIPQEDTVFHENQKISVITKSECVQEVTKLFAP</sequence>
<evidence type="ECO:0000259" key="7">
    <source>
        <dbReference type="PROSITE" id="PS51201"/>
    </source>
</evidence>
<keyword evidence="6" id="KW-0406">Ion transport</keyword>
<dbReference type="InterPro" id="IPR050721">
    <property type="entry name" value="Trk_Ktr_HKT_K-transport"/>
</dbReference>
<evidence type="ECO:0000256" key="5">
    <source>
        <dbReference type="ARBA" id="ARBA00023027"/>
    </source>
</evidence>